<keyword evidence="5" id="KW-0802">TPR repeat</keyword>
<dbReference type="GO" id="GO:0060271">
    <property type="term" value="P:cilium assembly"/>
    <property type="evidence" value="ECO:0007669"/>
    <property type="project" value="InterPro"/>
</dbReference>
<proteinExistence type="predicted"/>
<evidence type="ECO:0000256" key="4">
    <source>
        <dbReference type="ARBA" id="ARBA00022490"/>
    </source>
</evidence>
<dbReference type="InterPro" id="IPR037692">
    <property type="entry name" value="CEP70"/>
</dbReference>
<feature type="region of interest" description="Disordered" evidence="10">
    <location>
        <begin position="172"/>
        <end position="203"/>
    </location>
</feature>
<comment type="subcellular location">
    <subcellularLocation>
        <location evidence="1">Cytoplasm</location>
        <location evidence="1">Cytoskeleton</location>
        <location evidence="1">Microtubule organizing center</location>
        <location evidence="1">Centrosome</location>
    </subcellularLocation>
</comment>
<dbReference type="GO" id="GO:0070507">
    <property type="term" value="P:regulation of microtubule cytoskeleton organization"/>
    <property type="evidence" value="ECO:0007669"/>
    <property type="project" value="InterPro"/>
</dbReference>
<evidence type="ECO:0000256" key="7">
    <source>
        <dbReference type="ARBA" id="ARBA00023212"/>
    </source>
</evidence>
<keyword evidence="12" id="KW-1185">Reference proteome</keyword>
<keyword evidence="4" id="KW-0963">Cytoplasm</keyword>
<dbReference type="OrthoDB" id="440869at2759"/>
<dbReference type="GO" id="GO:0005813">
    <property type="term" value="C:centrosome"/>
    <property type="evidence" value="ECO:0007669"/>
    <property type="project" value="UniProtKB-SubCell"/>
</dbReference>
<feature type="region of interest" description="Disordered" evidence="10">
    <location>
        <begin position="30"/>
        <end position="50"/>
    </location>
</feature>
<reference evidence="11 12" key="1">
    <citation type="submission" date="2020-04" db="EMBL/GenBank/DDBJ databases">
        <title>Perkinsus chesapeaki whole genome sequence.</title>
        <authorList>
            <person name="Bogema D.R."/>
        </authorList>
    </citation>
    <scope>NUCLEOTIDE SEQUENCE [LARGE SCALE GENOMIC DNA]</scope>
    <source>
        <strain evidence="11">ATCC PRA-425</strain>
    </source>
</reference>
<keyword evidence="7" id="KW-0206">Cytoskeleton</keyword>
<keyword evidence="6 9" id="KW-0175">Coiled coil</keyword>
<evidence type="ECO:0000256" key="6">
    <source>
        <dbReference type="ARBA" id="ARBA00023054"/>
    </source>
</evidence>
<comment type="function">
    <text evidence="8">Plays a role in the organization of both preexisting and nascent microtubules in interphase cells. During mitosis, required for the organization and orientation of the mitotic spindle.</text>
</comment>
<feature type="compositionally biased region" description="Acidic residues" evidence="10">
    <location>
        <begin position="181"/>
        <end position="194"/>
    </location>
</feature>
<dbReference type="AlphaFoldDB" id="A0A7J6LCB9"/>
<dbReference type="EMBL" id="JAAPAO010000573">
    <property type="protein sequence ID" value="KAF4656862.1"/>
    <property type="molecule type" value="Genomic_DNA"/>
</dbReference>
<feature type="compositionally biased region" description="Basic and acidic residues" evidence="10">
    <location>
        <begin position="30"/>
        <end position="40"/>
    </location>
</feature>
<evidence type="ECO:0000256" key="1">
    <source>
        <dbReference type="ARBA" id="ARBA00004300"/>
    </source>
</evidence>
<name>A0A7J6LCB9_PERCH</name>
<dbReference type="PANTHER" id="PTHR14594:SF1">
    <property type="entry name" value="CENTROSOMAL PROTEIN OF 70 KDA"/>
    <property type="match status" value="1"/>
</dbReference>
<comment type="subunit">
    <text evidence="2">Directly interacts with tubulin-gamma; this interaction determines centrosomal localization.</text>
</comment>
<protein>
    <recommendedName>
        <fullName evidence="3">Centrosomal protein of 70 kDa</fullName>
    </recommendedName>
</protein>
<evidence type="ECO:0000313" key="11">
    <source>
        <dbReference type="EMBL" id="KAF4656862.1"/>
    </source>
</evidence>
<comment type="caution">
    <text evidence="11">The sequence shown here is derived from an EMBL/GenBank/DDBJ whole genome shotgun (WGS) entry which is preliminary data.</text>
</comment>
<evidence type="ECO:0000256" key="5">
    <source>
        <dbReference type="ARBA" id="ARBA00022803"/>
    </source>
</evidence>
<organism evidence="11 12">
    <name type="scientific">Perkinsus chesapeaki</name>
    <name type="common">Clam parasite</name>
    <name type="synonym">Perkinsus andrewsi</name>
    <dbReference type="NCBI Taxonomy" id="330153"/>
    <lineage>
        <taxon>Eukaryota</taxon>
        <taxon>Sar</taxon>
        <taxon>Alveolata</taxon>
        <taxon>Perkinsozoa</taxon>
        <taxon>Perkinsea</taxon>
        <taxon>Perkinsida</taxon>
        <taxon>Perkinsidae</taxon>
        <taxon>Perkinsus</taxon>
    </lineage>
</organism>
<feature type="coiled-coil region" evidence="9">
    <location>
        <begin position="396"/>
        <end position="423"/>
    </location>
</feature>
<accession>A0A7J6LCB9</accession>
<evidence type="ECO:0000256" key="10">
    <source>
        <dbReference type="SAM" id="MobiDB-lite"/>
    </source>
</evidence>
<evidence type="ECO:0000256" key="8">
    <source>
        <dbReference type="ARBA" id="ARBA00025273"/>
    </source>
</evidence>
<sequence>MYTFEDGPTPKIRELTRVNMKLQEEVEKLRRELDDSKVEHSSTSLTSEAKARELERLKARQAGEIRQLQHQCQRQELEIDKMRKTIADDEQIRQRKDREFAEKVAVKSLCSVGGGGDRGVKNQGNLQLLHELAAVYRRRIEKLEREITASGRQSQDLATQLSTTEEEVRRLQKQLSISTAGEEEEEDSLYDETDRETACQGGEEEHFMDKTRALEQSLCREIAERERSETKAKEREMEYTTKIAELERQLNTTRYELSAAEATLAERPTVKEVQLLKNKSERLEKGREERDRWKHGDVREMIRRDKESYKLGADIAVAEMDGCMMEQVLIDCCRHLQISEPTLLPEALKKLGDVLEAALPRMREFVRFVTSTVCSIDNGKSAGEAKASSNRQYRVNGKLLRNLLRVEKELVEVRQQLALAESALDGEPSDLPLDARISSLLEELRDRRTTEDAFGVATERIYSVDEPHLITDRIVKHYMTTFEVKQLERVCGNMTHSKQRWAELENFWKALCTEVLKVDPGKVSTAKAMLIAQNNLSKCSTVGG</sequence>
<feature type="coiled-coil region" evidence="9">
    <location>
        <begin position="229"/>
        <end position="263"/>
    </location>
</feature>
<dbReference type="GO" id="GO:0043015">
    <property type="term" value="F:gamma-tubulin binding"/>
    <property type="evidence" value="ECO:0007669"/>
    <property type="project" value="InterPro"/>
</dbReference>
<evidence type="ECO:0000313" key="12">
    <source>
        <dbReference type="Proteomes" id="UP000591131"/>
    </source>
</evidence>
<evidence type="ECO:0000256" key="3">
    <source>
        <dbReference type="ARBA" id="ARBA00018408"/>
    </source>
</evidence>
<dbReference type="PANTHER" id="PTHR14594">
    <property type="entry name" value="CENTROSOMAL PROTEIN OF 70 KDA"/>
    <property type="match status" value="1"/>
</dbReference>
<evidence type="ECO:0000256" key="2">
    <source>
        <dbReference type="ARBA" id="ARBA00011832"/>
    </source>
</evidence>
<gene>
    <name evidence="11" type="ORF">FOL47_008718</name>
</gene>
<dbReference type="Proteomes" id="UP000591131">
    <property type="component" value="Unassembled WGS sequence"/>
</dbReference>
<evidence type="ECO:0000256" key="9">
    <source>
        <dbReference type="SAM" id="Coils"/>
    </source>
</evidence>